<organism evidence="14 15">
    <name type="scientific">Ideonella lacteola</name>
    <dbReference type="NCBI Taxonomy" id="2984193"/>
    <lineage>
        <taxon>Bacteria</taxon>
        <taxon>Pseudomonadati</taxon>
        <taxon>Pseudomonadota</taxon>
        <taxon>Betaproteobacteria</taxon>
        <taxon>Burkholderiales</taxon>
        <taxon>Sphaerotilaceae</taxon>
        <taxon>Ideonella</taxon>
    </lineage>
</organism>
<proteinExistence type="inferred from homology"/>
<dbReference type="Pfam" id="PF00487">
    <property type="entry name" value="FA_desaturase"/>
    <property type="match status" value="1"/>
</dbReference>
<evidence type="ECO:0000256" key="5">
    <source>
        <dbReference type="ARBA" id="ARBA00022832"/>
    </source>
</evidence>
<protein>
    <submittedName>
        <fullName evidence="14">Acyl-CoA desaturase</fullName>
        <ecNumber evidence="14">1.14.19.-</ecNumber>
    </submittedName>
</protein>
<evidence type="ECO:0000256" key="7">
    <source>
        <dbReference type="ARBA" id="ARBA00023002"/>
    </source>
</evidence>
<feature type="domain" description="Fatty acid desaturase" evidence="13">
    <location>
        <begin position="62"/>
        <end position="261"/>
    </location>
</feature>
<name>A0ABU9BMK3_9BURK</name>
<evidence type="ECO:0000256" key="2">
    <source>
        <dbReference type="ARBA" id="ARBA00008749"/>
    </source>
</evidence>
<keyword evidence="11" id="KW-0275">Fatty acid biosynthesis</keyword>
<evidence type="ECO:0000313" key="14">
    <source>
        <dbReference type="EMBL" id="MEK8030329.1"/>
    </source>
</evidence>
<evidence type="ECO:0000256" key="10">
    <source>
        <dbReference type="ARBA" id="ARBA00023136"/>
    </source>
</evidence>
<evidence type="ECO:0000256" key="3">
    <source>
        <dbReference type="ARBA" id="ARBA00022516"/>
    </source>
</evidence>
<dbReference type="Proteomes" id="UP001371218">
    <property type="component" value="Unassembled WGS sequence"/>
</dbReference>
<keyword evidence="8" id="KW-0408">Iron</keyword>
<keyword evidence="6 12" id="KW-1133">Transmembrane helix</keyword>
<keyword evidence="7 14" id="KW-0560">Oxidoreductase</keyword>
<reference evidence="14 15" key="1">
    <citation type="submission" date="2024-04" db="EMBL/GenBank/DDBJ databases">
        <title>Novel species of the genus Ideonella isolated from streams.</title>
        <authorList>
            <person name="Lu H."/>
        </authorList>
    </citation>
    <scope>NUCLEOTIDE SEQUENCE [LARGE SCALE GENOMIC DNA]</scope>
    <source>
        <strain evidence="14 15">DXS29W</strain>
    </source>
</reference>
<comment type="caution">
    <text evidence="14">The sequence shown here is derived from an EMBL/GenBank/DDBJ whole genome shotgun (WGS) entry which is preliminary data.</text>
</comment>
<dbReference type="PANTHER" id="PTHR11351:SF31">
    <property type="entry name" value="DESATURASE 1, ISOFORM A-RELATED"/>
    <property type="match status" value="1"/>
</dbReference>
<comment type="subcellular location">
    <subcellularLocation>
        <location evidence="1">Membrane</location>
        <topology evidence="1">Multi-pass membrane protein</topology>
    </subcellularLocation>
</comment>
<accession>A0ABU9BMK3</accession>
<evidence type="ECO:0000256" key="12">
    <source>
        <dbReference type="SAM" id="Phobius"/>
    </source>
</evidence>
<keyword evidence="9" id="KW-0443">Lipid metabolism</keyword>
<dbReference type="InterPro" id="IPR015876">
    <property type="entry name" value="Acyl-CoA_DS"/>
</dbReference>
<keyword evidence="5" id="KW-0276">Fatty acid metabolism</keyword>
<evidence type="ECO:0000256" key="11">
    <source>
        <dbReference type="ARBA" id="ARBA00023160"/>
    </source>
</evidence>
<dbReference type="GO" id="GO:0016491">
    <property type="term" value="F:oxidoreductase activity"/>
    <property type="evidence" value="ECO:0007669"/>
    <property type="project" value="UniProtKB-KW"/>
</dbReference>
<comment type="similarity">
    <text evidence="2">Belongs to the fatty acid desaturase type 2 family.</text>
</comment>
<evidence type="ECO:0000256" key="6">
    <source>
        <dbReference type="ARBA" id="ARBA00022989"/>
    </source>
</evidence>
<dbReference type="PANTHER" id="PTHR11351">
    <property type="entry name" value="ACYL-COA DESATURASE"/>
    <property type="match status" value="1"/>
</dbReference>
<keyword evidence="10 12" id="KW-0472">Membrane</keyword>
<feature type="transmembrane region" description="Helical" evidence="12">
    <location>
        <begin position="187"/>
        <end position="216"/>
    </location>
</feature>
<evidence type="ECO:0000313" key="15">
    <source>
        <dbReference type="Proteomes" id="UP001371218"/>
    </source>
</evidence>
<dbReference type="EC" id="1.14.19.-" evidence="14"/>
<dbReference type="EMBL" id="JBBUTG010000003">
    <property type="protein sequence ID" value="MEK8030329.1"/>
    <property type="molecule type" value="Genomic_DNA"/>
</dbReference>
<keyword evidence="4 12" id="KW-0812">Transmembrane</keyword>
<dbReference type="RefSeq" id="WP_341424696.1">
    <property type="nucleotide sequence ID" value="NZ_JBBUTG010000003.1"/>
</dbReference>
<evidence type="ECO:0000259" key="13">
    <source>
        <dbReference type="Pfam" id="PF00487"/>
    </source>
</evidence>
<evidence type="ECO:0000256" key="9">
    <source>
        <dbReference type="ARBA" id="ARBA00023098"/>
    </source>
</evidence>
<dbReference type="InterPro" id="IPR005804">
    <property type="entry name" value="FA_desaturase_dom"/>
</dbReference>
<gene>
    <name evidence="14" type="ORF">AACH06_05785</name>
</gene>
<keyword evidence="3" id="KW-0444">Lipid biosynthesis</keyword>
<sequence>MSGQAESGGSIPTAHRVQSDCLSQVREGSVHYAPSKSIWFAGMALAAAVGGAATISVGHVLLFVISTGLVLLFGHSLGSHRKLVHNSFQCPRWLARLLVYLGVQVGLAGPLSLLRQHDLRDFAQRLPDCHPYLRHGRPFWVDAWWQLHCDLRLARPPRIALEPAVAEDPFYQWLERTWMAQQLPPALLLYAIGGWGFVFWGVCARITVAVFGHWLIGFLAHNHGELHHTVRGAAVQGRNVRWASLLTMGESWHNNHHAFPGSARLGLYAGEWDPGWWVLRGLQRVGLVWNLRLPADLPRRAEVWPPYVSPETPAHSEVRHV</sequence>
<keyword evidence="15" id="KW-1185">Reference proteome</keyword>
<feature type="transmembrane region" description="Helical" evidence="12">
    <location>
        <begin position="93"/>
        <end position="113"/>
    </location>
</feature>
<evidence type="ECO:0000256" key="1">
    <source>
        <dbReference type="ARBA" id="ARBA00004141"/>
    </source>
</evidence>
<feature type="transmembrane region" description="Helical" evidence="12">
    <location>
        <begin position="39"/>
        <end position="72"/>
    </location>
</feature>
<dbReference type="CDD" id="cd03505">
    <property type="entry name" value="Delta9-FADS-like"/>
    <property type="match status" value="1"/>
</dbReference>
<evidence type="ECO:0000256" key="4">
    <source>
        <dbReference type="ARBA" id="ARBA00022692"/>
    </source>
</evidence>
<evidence type="ECO:0000256" key="8">
    <source>
        <dbReference type="ARBA" id="ARBA00023004"/>
    </source>
</evidence>